<accession>A0A3N4RQC6</accession>
<protein>
    <submittedName>
        <fullName evidence="2">Molybdopterin converting factor small subunit</fullName>
    </submittedName>
</protein>
<gene>
    <name evidence="2" type="ORF">EDD38_1548</name>
</gene>
<reference evidence="2 3" key="1">
    <citation type="submission" date="2018-11" db="EMBL/GenBank/DDBJ databases">
        <title>Sequencing the genomes of 1000 actinobacteria strains.</title>
        <authorList>
            <person name="Klenk H.-P."/>
        </authorList>
    </citation>
    <scope>NUCLEOTIDE SEQUENCE [LARGE SCALE GENOMIC DNA]</scope>
    <source>
        <strain evidence="2 3">DSM 44781</strain>
    </source>
</reference>
<dbReference type="InterPro" id="IPR003749">
    <property type="entry name" value="ThiS/MoaD-like"/>
</dbReference>
<evidence type="ECO:0000313" key="2">
    <source>
        <dbReference type="EMBL" id="RPE33269.1"/>
    </source>
</evidence>
<name>A0A3N4RQC6_9ACTN</name>
<evidence type="ECO:0000256" key="1">
    <source>
        <dbReference type="SAM" id="MobiDB-lite"/>
    </source>
</evidence>
<dbReference type="Proteomes" id="UP000266906">
    <property type="component" value="Unassembled WGS sequence"/>
</dbReference>
<comment type="caution">
    <text evidence="2">The sequence shown here is derived from an EMBL/GenBank/DDBJ whole genome shotgun (WGS) entry which is preliminary data.</text>
</comment>
<dbReference type="SUPFAM" id="SSF54285">
    <property type="entry name" value="MoaD/ThiS"/>
    <property type="match status" value="1"/>
</dbReference>
<dbReference type="AlphaFoldDB" id="A0A3N4RQC6"/>
<dbReference type="InterPro" id="IPR012675">
    <property type="entry name" value="Beta-grasp_dom_sf"/>
</dbReference>
<feature type="compositionally biased region" description="Low complexity" evidence="1">
    <location>
        <begin position="1"/>
        <end position="18"/>
    </location>
</feature>
<keyword evidence="3" id="KW-1185">Reference proteome</keyword>
<evidence type="ECO:0000313" key="3">
    <source>
        <dbReference type="Proteomes" id="UP000266906"/>
    </source>
</evidence>
<proteinExistence type="predicted"/>
<feature type="region of interest" description="Disordered" evidence="1">
    <location>
        <begin position="1"/>
        <end position="26"/>
    </location>
</feature>
<sequence>MTATAETRTTAGEPAAAGSPGRVSGTVRRSGTVRYWAAAKSAAGRAEESVEAATLAGALAAVRAAHADRPELLRLLEVCSFLLDGEQTGGREPAAVLLSEGWTVEVLPPFAGG</sequence>
<dbReference type="Gene3D" id="3.10.20.30">
    <property type="match status" value="1"/>
</dbReference>
<dbReference type="InterPro" id="IPR016155">
    <property type="entry name" value="Mopterin_synth/thiamin_S_b"/>
</dbReference>
<organism evidence="2 3">
    <name type="scientific">Kitasatospora cineracea</name>
    <dbReference type="NCBI Taxonomy" id="88074"/>
    <lineage>
        <taxon>Bacteria</taxon>
        <taxon>Bacillati</taxon>
        <taxon>Actinomycetota</taxon>
        <taxon>Actinomycetes</taxon>
        <taxon>Kitasatosporales</taxon>
        <taxon>Streptomycetaceae</taxon>
        <taxon>Kitasatospora</taxon>
    </lineage>
</organism>
<dbReference type="EMBL" id="RKQG01000001">
    <property type="protein sequence ID" value="RPE33269.1"/>
    <property type="molecule type" value="Genomic_DNA"/>
</dbReference>
<dbReference type="Pfam" id="PF02597">
    <property type="entry name" value="ThiS"/>
    <property type="match status" value="1"/>
</dbReference>